<organism evidence="1 2">
    <name type="scientific">Holotrichia oblita</name>
    <name type="common">Chafer beetle</name>
    <dbReference type="NCBI Taxonomy" id="644536"/>
    <lineage>
        <taxon>Eukaryota</taxon>
        <taxon>Metazoa</taxon>
        <taxon>Ecdysozoa</taxon>
        <taxon>Arthropoda</taxon>
        <taxon>Hexapoda</taxon>
        <taxon>Insecta</taxon>
        <taxon>Pterygota</taxon>
        <taxon>Neoptera</taxon>
        <taxon>Endopterygota</taxon>
        <taxon>Coleoptera</taxon>
        <taxon>Polyphaga</taxon>
        <taxon>Scarabaeiformia</taxon>
        <taxon>Scarabaeidae</taxon>
        <taxon>Melolonthinae</taxon>
        <taxon>Holotrichia</taxon>
    </lineage>
</organism>
<comment type="caution">
    <text evidence="1">The sequence shown here is derived from an EMBL/GenBank/DDBJ whole genome shotgun (WGS) entry which is preliminary data.</text>
</comment>
<sequence>MSRGYGKFRRGTTHHAPSFHFDSLFKENSNRPSAARSAATVGKWGITSFTSIRTVNGENIKSNVPAPENSAPKPKKFFKSRNADSLDSKPTAYEKPDLTYGNVNKKQKTLSVDSNKSSKSGSKRFFSTKNSEKTVLSSNVNNSKNSDSKPPIVLRICHGKSQLISSSDESESTPTPSSTPSTSTSPRTLRDTTQKSPSHMRITRSTRRSMQQDPNSSPATGDTAGDSFSSFTSPKKDLDLSPQYIPAEKYELERKAMYDNLLGITSSASEGTCTMITSNSNPATDSTNMEPMECEEPFSETYSNQFNDTKSPPQDDINVAPDEEDDDERMEICTDLKDDIKIDEENKPIPIEPVTEQQDIPNDEKINSQSTNALSQSSQSSKHTFEDDWSSDSDSNSTAPEGVESDKKSNTKLSKTEHKEEMLEKILEKPPHEAPAPVKIVISKKKGSIFKSRVPDGTKKRRALYKHKWSDDKDANQKNNENNSNSSAAASGAYDEFGFQDDPLTRISHDGEDVTRVRCTKNDKGVSISFHHQYVSQKLFLVLHRCTKREKAHQIQEIGEFQEFNDDVDYILDALQDNNPISTRCLSAITLASKCMVPAFRMHVRAHGTVAKFFKALHDATKDQFRPVYSNGNVCLSQDRLNMDLDRDCLELMLNLLESDVSYQQALDVCGLSSVQLQKNKQKVHELCAEIQSQGHAIHLNLDNITVGQLAMETLLSLTSKRAGEWFKEELRELGGIEHIIKTICECCHQVSDYVVSWTDSLLDKLRKVDRCLRVLENVTHNNEANQMYLLRYNQGLMLDTLVKLYRLCDSEIPLYPTTDINDKESTGMEFTTCISFPAEGSNLIGTRQGVIDASLHLLLQIPHYIPDQKKFELGVLVLMLLINLIQDNAPNKETLINAKAPSEGESDKTAVEALIVQFYQWEECARHAEQKTDAILDGNPETGKIQHKSNEEFIEETVAKLLQKAGTHMEFTFLASYIVMLLGFLIMENMEFEQQVRKFLKENNFSKMVELLKKFFNFMNLTASQETFIIHSRNEMEQFDGFMQNSKSSSLTSKLDTSNNESGFSLRPDEIPLLPGEKICEHARDVTYLCPYNGPARGVLTITNFKLYFRSADKDGNKVIDVPLGVVSRIEKVGGASSKGKPFEARRFEKLHQHAFPLSNKLKLFAFDYTEIFPENGWTVYEPIAELKRMGINNDMWKITKINENYDICDSYPAVWAVPQHVSDDEIKSVANFRSRGRIPVLSWIHSESQATITRCSQPLVGVGGKKCREDEKYISLIMDANAQSDKMFLMDARPTANAVANKAKGGGYESEDSYKNAELVFLDIHNIHVMRESLRKLKELCFPNIEEMKWLSGLESTYWLKHIKCILAGAVRIVDKVENHKTSVLVHCSDGWDRTAQLTALAMLMLDPYYRTIKGFEVLIEKEWLSFGHKFQQRIGHGDDHHSDADRSPVFLQFIDCVWQITQQFPNAFEFNEYLLITILDHLYSCRFGTFLFNTERERVQERVKELTVSLWSYTNSQIDLYRNPLYWANTNQQQVIIPIASLRHIKLWKTYYCRWNPSMRIQGESSEKQQQKSAPTFKYGMQSLGRVPSARRPPANLPSIKSEHSGTDAAVSLVPSGGPGWGKQDSVTPSTSTTPSTTSTTTNCNANSPSPANIPLTAHQAAIALPVTTTIPPPAKHSTSSVTSASTDKSWSSVMSGNDMIHPPPYQSPQFQHEFPSLSAGDGGGQARSGTSDTQYGPGPSLRPQTEGSWMQGGSRANADPIPRSNSAPLGPPPQLSAQVGLAHQALPPQYHGILPNFMFRGNTATNGHGTSTVANAPPLVVNNNRNRVESRPAASIQRATDTPEELSRRPIIKEEDLNRMDDMTKDMGWAAQDEIDYNQKLEFSDDEAMPERNIPRNLMKSISKESDGKDRQDKAEAYPEEPKNYNRNGNNGSNTYNRGRNADEDEILALRRRQQHQVVTTATERAKQRKEEEEKKYQEAKLKSKREKDQEDSQGTISPSIVPAQPITPTSIPVPDWDKEKEAMNAKNDANDDNRNSSSNNKVSRDVTGSDFRQMAQIEAKNFIRKDNRNADRGNSGYPRQMQNLPPRLQKKQQLRNNSSPQPPMGYTQYDPRWINPGQNVTKTSPTSSLHKVRNEWEGSSDKERDDERIRYSNEDILNTHSKTIGHRIRIAIVQLRGGGIR</sequence>
<reference evidence="1" key="1">
    <citation type="submission" date="2022-04" db="EMBL/GenBank/DDBJ databases">
        <title>Chromosome-scale genome assembly of Holotrichia oblita Faldermann.</title>
        <authorList>
            <person name="Rongchong L."/>
        </authorList>
    </citation>
    <scope>NUCLEOTIDE SEQUENCE</scope>
    <source>
        <strain evidence="1">81SQS9</strain>
    </source>
</reference>
<name>A0ACB9SX21_HOLOL</name>
<protein>
    <submittedName>
        <fullName evidence="1">Myotubularin-related</fullName>
    </submittedName>
</protein>
<dbReference type="EMBL" id="CM043020">
    <property type="protein sequence ID" value="KAI4459093.1"/>
    <property type="molecule type" value="Genomic_DNA"/>
</dbReference>
<evidence type="ECO:0000313" key="2">
    <source>
        <dbReference type="Proteomes" id="UP001056778"/>
    </source>
</evidence>
<dbReference type="Proteomes" id="UP001056778">
    <property type="component" value="Chromosome 6"/>
</dbReference>
<proteinExistence type="predicted"/>
<keyword evidence="2" id="KW-1185">Reference proteome</keyword>
<gene>
    <name evidence="1" type="ORF">MML48_6g00017067</name>
</gene>
<accession>A0ACB9SX21</accession>
<evidence type="ECO:0000313" key="1">
    <source>
        <dbReference type="EMBL" id="KAI4459093.1"/>
    </source>
</evidence>